<dbReference type="AlphaFoldDB" id="A0AAD7GM40"/>
<accession>A0AAD7GM40</accession>
<dbReference type="Proteomes" id="UP001221757">
    <property type="component" value="Unassembled WGS sequence"/>
</dbReference>
<reference evidence="2" key="1">
    <citation type="submission" date="2023-03" db="EMBL/GenBank/DDBJ databases">
        <title>Massive genome expansion in bonnet fungi (Mycena s.s.) driven by repeated elements and novel gene families across ecological guilds.</title>
        <authorList>
            <consortium name="Lawrence Berkeley National Laboratory"/>
            <person name="Harder C.B."/>
            <person name="Miyauchi S."/>
            <person name="Viragh M."/>
            <person name="Kuo A."/>
            <person name="Thoen E."/>
            <person name="Andreopoulos B."/>
            <person name="Lu D."/>
            <person name="Skrede I."/>
            <person name="Drula E."/>
            <person name="Henrissat B."/>
            <person name="Morin E."/>
            <person name="Kohler A."/>
            <person name="Barry K."/>
            <person name="LaButti K."/>
            <person name="Morin E."/>
            <person name="Salamov A."/>
            <person name="Lipzen A."/>
            <person name="Mereny Z."/>
            <person name="Hegedus B."/>
            <person name="Baldrian P."/>
            <person name="Stursova M."/>
            <person name="Weitz H."/>
            <person name="Taylor A."/>
            <person name="Grigoriev I.V."/>
            <person name="Nagy L.G."/>
            <person name="Martin F."/>
            <person name="Kauserud H."/>
        </authorList>
    </citation>
    <scope>NUCLEOTIDE SEQUENCE</scope>
    <source>
        <strain evidence="2">CBHHK067</strain>
    </source>
</reference>
<feature type="compositionally biased region" description="Polar residues" evidence="1">
    <location>
        <begin position="29"/>
        <end position="41"/>
    </location>
</feature>
<gene>
    <name evidence="2" type="ORF">B0H17DRAFT_1046038</name>
</gene>
<evidence type="ECO:0000256" key="1">
    <source>
        <dbReference type="SAM" id="MobiDB-lite"/>
    </source>
</evidence>
<feature type="region of interest" description="Disordered" evidence="1">
    <location>
        <begin position="1"/>
        <end position="121"/>
    </location>
</feature>
<protein>
    <submittedName>
        <fullName evidence="2">Uncharacterized protein</fullName>
    </submittedName>
</protein>
<evidence type="ECO:0000313" key="3">
    <source>
        <dbReference type="Proteomes" id="UP001221757"/>
    </source>
</evidence>
<feature type="compositionally biased region" description="Basic and acidic residues" evidence="1">
    <location>
        <begin position="42"/>
        <end position="52"/>
    </location>
</feature>
<feature type="compositionally biased region" description="Basic residues" evidence="1">
    <location>
        <begin position="111"/>
        <end position="121"/>
    </location>
</feature>
<evidence type="ECO:0000313" key="2">
    <source>
        <dbReference type="EMBL" id="KAJ7701112.1"/>
    </source>
</evidence>
<dbReference type="EMBL" id="JARKIE010000018">
    <property type="protein sequence ID" value="KAJ7701112.1"/>
    <property type="molecule type" value="Genomic_DNA"/>
</dbReference>
<organism evidence="2 3">
    <name type="scientific">Mycena rosella</name>
    <name type="common">Pink bonnet</name>
    <name type="synonym">Agaricus rosellus</name>
    <dbReference type="NCBI Taxonomy" id="1033263"/>
    <lineage>
        <taxon>Eukaryota</taxon>
        <taxon>Fungi</taxon>
        <taxon>Dikarya</taxon>
        <taxon>Basidiomycota</taxon>
        <taxon>Agaricomycotina</taxon>
        <taxon>Agaricomycetes</taxon>
        <taxon>Agaricomycetidae</taxon>
        <taxon>Agaricales</taxon>
        <taxon>Marasmiineae</taxon>
        <taxon>Mycenaceae</taxon>
        <taxon>Mycena</taxon>
    </lineage>
</organism>
<sequence>MRRGLGRRVEKQKQADTAAVEGPDGATVEGSSLHDNLAGSSSREDADTKMDLNADLNSESDTDTDTDDGFPPLGSFFTVRPSRTAYRPSPEPDYATGKGKGRGSSNARGRERGKRAVRGVS</sequence>
<name>A0AAD7GM40_MYCRO</name>
<keyword evidence="3" id="KW-1185">Reference proteome</keyword>
<feature type="compositionally biased region" description="Acidic residues" evidence="1">
    <location>
        <begin position="58"/>
        <end position="68"/>
    </location>
</feature>
<comment type="caution">
    <text evidence="2">The sequence shown here is derived from an EMBL/GenBank/DDBJ whole genome shotgun (WGS) entry which is preliminary data.</text>
</comment>
<proteinExistence type="predicted"/>